<comment type="caution">
    <text evidence="2">The sequence shown here is derived from an EMBL/GenBank/DDBJ whole genome shotgun (WGS) entry which is preliminary data.</text>
</comment>
<dbReference type="Proteomes" id="UP000279336">
    <property type="component" value="Unassembled WGS sequence"/>
</dbReference>
<feature type="compositionally biased region" description="Basic and acidic residues" evidence="1">
    <location>
        <begin position="36"/>
        <end position="54"/>
    </location>
</feature>
<dbReference type="AlphaFoldDB" id="A0A8B3FPX2"/>
<dbReference type="RefSeq" id="WP_121587811.1">
    <property type="nucleotide sequence ID" value="NZ_LR134442.1"/>
</dbReference>
<name>A0A8B3FPX2_9ACTN</name>
<sequence>MTETGHSARGHGRSTHQGEHGHRRGLGRDGITVMVNHERALRAREISRPGEAARSEAAGELSELLARAQGRRGTGRRRRD</sequence>
<protein>
    <submittedName>
        <fullName evidence="2">Uncharacterized protein</fullName>
    </submittedName>
</protein>
<organism evidence="2 3">
    <name type="scientific">Propionibacterium australiense</name>
    <dbReference type="NCBI Taxonomy" id="119981"/>
    <lineage>
        <taxon>Bacteria</taxon>
        <taxon>Bacillati</taxon>
        <taxon>Actinomycetota</taxon>
        <taxon>Actinomycetes</taxon>
        <taxon>Propionibacteriales</taxon>
        <taxon>Propionibacteriaceae</taxon>
        <taxon>Propionibacterium</taxon>
    </lineage>
</organism>
<evidence type="ECO:0000256" key="1">
    <source>
        <dbReference type="SAM" id="MobiDB-lite"/>
    </source>
</evidence>
<reference evidence="2 3" key="1">
    <citation type="submission" date="2018-10" db="EMBL/GenBank/DDBJ databases">
        <title>Propionibacterium australiense Genome Sequencing and Assembly.</title>
        <authorList>
            <person name="Bernier A.-M."/>
            <person name="Bernard K."/>
        </authorList>
    </citation>
    <scope>NUCLEOTIDE SEQUENCE [LARGE SCALE GENOMIC DNA]</scope>
    <source>
        <strain evidence="2 3">NML98A078</strain>
    </source>
</reference>
<evidence type="ECO:0000313" key="2">
    <source>
        <dbReference type="EMBL" id="RLP13011.1"/>
    </source>
</evidence>
<evidence type="ECO:0000313" key="3">
    <source>
        <dbReference type="Proteomes" id="UP000279336"/>
    </source>
</evidence>
<accession>A0A8B3FPX2</accession>
<proteinExistence type="predicted"/>
<gene>
    <name evidence="2" type="ORF">D7U36_00860</name>
</gene>
<dbReference type="EMBL" id="RCIW01000001">
    <property type="protein sequence ID" value="RLP13011.1"/>
    <property type="molecule type" value="Genomic_DNA"/>
</dbReference>
<dbReference type="OrthoDB" id="3733366at2"/>
<feature type="region of interest" description="Disordered" evidence="1">
    <location>
        <begin position="1"/>
        <end position="80"/>
    </location>
</feature>
<feature type="compositionally biased region" description="Basic residues" evidence="1">
    <location>
        <begin position="69"/>
        <end position="80"/>
    </location>
</feature>